<gene>
    <name evidence="14" type="ORF">OSB04_010570</name>
</gene>
<sequence>MATTITTPFLLLLVLFILINSISIPSFSCPLHQKQALLNIKSNFTTFFNVSPSDFDPFQSWSPNSDCCSWSRVSCSESATVTRLNFSNIMPSYHNPASAFFDIFTPLFHIRPLEKLDISSNYLVGEVPGDGFRNLTQLHHFDLSFNGFNGSIPYQIFRLTNLRYLDTSLNSFEGKLGPEIGKLQNLESLHLIRNSLTGNIPEEIGNLTKLRRLNLAANHFSGGIPCSIASMKDLEEVDFTFNSLSMKIPTGIGGLPNITILALQDNELTGPIPASIQNLSTLVTLRLQNNKLSGEIPTRIFNITTLNYFSIGGKESKLIWNNKAKIFSKGRLTEISMPSCEISGQIPEWISSNTRLQYLDLSGNKLEGPFPNWLAEMDLNTIILFHNKLTGSIPQHLFESTQLHVLHLSRNNFSGELPENIGNATDMEYLMLSGNNFSGQIPISISNMWDLKLLDLSTNKFSGDNFPDFSNNFNLIYLDLSYNKFSGKILTNFPPFIEVLYLGGNEFSGHLPWNLRKLLSLKHLDLHDNNITGYFQDVLPQSPDLQVLVLRNNSFIGFIPTTISNFTNVRILDLSGNKLTGSIPLEIANLTRMIEPPIHKSTSGSIFDDTRRIYGSYFGNYVRFDIEDLIVNWKNNFQGISSHSLDIYSLLDLSNNRISGEIPASLGNLKSLKVLNISNNNISGHIPLSFGNLKGMESLDLSHNKISGSIPKSLEKLDGLGILDVSNNQLRGKIPMGGHMSTLNEFKYFANNSGLCGMQINITCPEDIPPPSEGRDDEDDENLSWIFWVGTWIGFPIGFFSSILIMGYFLNFLMLFKVCGKGGAAGGGQGEEEGARKRSFDTRYIVAYDCCERHHRKMYAGETEIANEIMGFIVSGYVWNDRRSHKTETNSYFNQRGVAQVAKGLGLVDGIHWSQVQTMTVALRRYPDFGPSFGSVRVQVMGMPVYGHAVSAIGRA</sequence>
<feature type="domain" description="Leucine-rich repeat-containing N-terminal plant-type" evidence="13">
    <location>
        <begin position="32"/>
        <end position="76"/>
    </location>
</feature>
<dbReference type="InterPro" id="IPR003591">
    <property type="entry name" value="Leu-rich_rpt_typical-subtyp"/>
</dbReference>
<evidence type="ECO:0000256" key="9">
    <source>
        <dbReference type="ARBA" id="ARBA00023136"/>
    </source>
</evidence>
<evidence type="ECO:0000259" key="13">
    <source>
        <dbReference type="Pfam" id="PF08263"/>
    </source>
</evidence>
<dbReference type="PANTHER" id="PTHR48004">
    <property type="entry name" value="OS01G0149700 PROTEIN"/>
    <property type="match status" value="1"/>
</dbReference>
<proteinExistence type="inferred from homology"/>
<dbReference type="AlphaFoldDB" id="A0AA38TIM1"/>
<dbReference type="InterPro" id="IPR013210">
    <property type="entry name" value="LRR_N_plant-typ"/>
</dbReference>
<dbReference type="GO" id="GO:0051707">
    <property type="term" value="P:response to other organism"/>
    <property type="evidence" value="ECO:0007669"/>
    <property type="project" value="UniProtKB-ARBA"/>
</dbReference>
<dbReference type="PANTHER" id="PTHR48004:SF58">
    <property type="entry name" value="OS01G0162200 PROTEIN"/>
    <property type="match status" value="1"/>
</dbReference>
<evidence type="ECO:0000256" key="3">
    <source>
        <dbReference type="ARBA" id="ARBA00009592"/>
    </source>
</evidence>
<dbReference type="FunFam" id="3.80.10.10:FF:000213">
    <property type="entry name" value="Tyrosine-sulfated glycopeptide receptor 1"/>
    <property type="match status" value="1"/>
</dbReference>
<keyword evidence="5" id="KW-0433">Leucine-rich repeat</keyword>
<dbReference type="SUPFAM" id="SSF52058">
    <property type="entry name" value="L domain-like"/>
    <property type="match status" value="2"/>
</dbReference>
<comment type="similarity">
    <text evidence="3">Belongs to the RLP family.</text>
</comment>
<evidence type="ECO:0000256" key="10">
    <source>
        <dbReference type="ARBA" id="ARBA00023180"/>
    </source>
</evidence>
<dbReference type="Gene3D" id="3.80.10.10">
    <property type="entry name" value="Ribonuclease Inhibitor"/>
    <property type="match status" value="4"/>
</dbReference>
<dbReference type="PRINTS" id="PR00019">
    <property type="entry name" value="LEURICHRPT"/>
</dbReference>
<accession>A0AA38TIM1</accession>
<protein>
    <recommendedName>
        <fullName evidence="13">Leucine-rich repeat-containing N-terminal plant-type domain-containing protein</fullName>
    </recommendedName>
</protein>
<feature type="transmembrane region" description="Helical" evidence="11">
    <location>
        <begin position="785"/>
        <end position="810"/>
    </location>
</feature>
<dbReference type="Pfam" id="PF08263">
    <property type="entry name" value="LRRNT_2"/>
    <property type="match status" value="1"/>
</dbReference>
<dbReference type="Proteomes" id="UP001172457">
    <property type="component" value="Chromosome 3"/>
</dbReference>
<dbReference type="FunFam" id="3.80.10.10:FF:000095">
    <property type="entry name" value="LRR receptor-like serine/threonine-protein kinase GSO1"/>
    <property type="match status" value="1"/>
</dbReference>
<organism evidence="14 15">
    <name type="scientific">Centaurea solstitialis</name>
    <name type="common">yellow star-thistle</name>
    <dbReference type="NCBI Taxonomy" id="347529"/>
    <lineage>
        <taxon>Eukaryota</taxon>
        <taxon>Viridiplantae</taxon>
        <taxon>Streptophyta</taxon>
        <taxon>Embryophyta</taxon>
        <taxon>Tracheophyta</taxon>
        <taxon>Spermatophyta</taxon>
        <taxon>Magnoliopsida</taxon>
        <taxon>eudicotyledons</taxon>
        <taxon>Gunneridae</taxon>
        <taxon>Pentapetalae</taxon>
        <taxon>asterids</taxon>
        <taxon>campanulids</taxon>
        <taxon>Asterales</taxon>
        <taxon>Asteraceae</taxon>
        <taxon>Carduoideae</taxon>
        <taxon>Cardueae</taxon>
        <taxon>Centaureinae</taxon>
        <taxon>Centaurea</taxon>
    </lineage>
</organism>
<keyword evidence="12" id="KW-0732">Signal</keyword>
<evidence type="ECO:0000256" key="11">
    <source>
        <dbReference type="SAM" id="Phobius"/>
    </source>
</evidence>
<dbReference type="InterPro" id="IPR001611">
    <property type="entry name" value="Leu-rich_rpt"/>
</dbReference>
<evidence type="ECO:0000256" key="8">
    <source>
        <dbReference type="ARBA" id="ARBA00022989"/>
    </source>
</evidence>
<dbReference type="Pfam" id="PF00560">
    <property type="entry name" value="LRR_1"/>
    <property type="match status" value="8"/>
</dbReference>
<name>A0AA38TIM1_9ASTR</name>
<feature type="signal peptide" evidence="12">
    <location>
        <begin position="1"/>
        <end position="21"/>
    </location>
</feature>
<dbReference type="InterPro" id="IPR032675">
    <property type="entry name" value="LRR_dom_sf"/>
</dbReference>
<evidence type="ECO:0000256" key="1">
    <source>
        <dbReference type="ARBA" id="ARBA00004167"/>
    </source>
</evidence>
<dbReference type="SMART" id="SM00369">
    <property type="entry name" value="LRR_TYP"/>
    <property type="match status" value="8"/>
</dbReference>
<dbReference type="EMBL" id="JARYMX010000003">
    <property type="protein sequence ID" value="KAJ9555956.1"/>
    <property type="molecule type" value="Genomic_DNA"/>
</dbReference>
<keyword evidence="8 11" id="KW-1133">Transmembrane helix</keyword>
<dbReference type="Pfam" id="PF13855">
    <property type="entry name" value="LRR_8"/>
    <property type="match status" value="2"/>
</dbReference>
<keyword evidence="10" id="KW-0325">Glycoprotein</keyword>
<dbReference type="InterPro" id="IPR052941">
    <property type="entry name" value="StomDev_PlantInt_Reg"/>
</dbReference>
<dbReference type="SMART" id="SM00365">
    <property type="entry name" value="LRR_SD22"/>
    <property type="match status" value="6"/>
</dbReference>
<feature type="chain" id="PRO_5041206800" description="Leucine-rich repeat-containing N-terminal plant-type domain-containing protein" evidence="12">
    <location>
        <begin position="22"/>
        <end position="956"/>
    </location>
</feature>
<keyword evidence="15" id="KW-1185">Reference proteome</keyword>
<keyword evidence="6 11" id="KW-0812">Transmembrane</keyword>
<evidence type="ECO:0000256" key="4">
    <source>
        <dbReference type="ARBA" id="ARBA00022475"/>
    </source>
</evidence>
<keyword evidence="7" id="KW-0677">Repeat</keyword>
<comment type="subcellular location">
    <subcellularLocation>
        <location evidence="2">Cell membrane</location>
    </subcellularLocation>
    <subcellularLocation>
        <location evidence="1">Membrane</location>
        <topology evidence="1">Single-pass membrane protein</topology>
    </subcellularLocation>
</comment>
<keyword evidence="9 11" id="KW-0472">Membrane</keyword>
<evidence type="ECO:0000256" key="12">
    <source>
        <dbReference type="SAM" id="SignalP"/>
    </source>
</evidence>
<evidence type="ECO:0000256" key="7">
    <source>
        <dbReference type="ARBA" id="ARBA00022737"/>
    </source>
</evidence>
<evidence type="ECO:0000313" key="15">
    <source>
        <dbReference type="Proteomes" id="UP001172457"/>
    </source>
</evidence>
<comment type="caution">
    <text evidence="14">The sequence shown here is derived from an EMBL/GenBank/DDBJ whole genome shotgun (WGS) entry which is preliminary data.</text>
</comment>
<evidence type="ECO:0000256" key="2">
    <source>
        <dbReference type="ARBA" id="ARBA00004236"/>
    </source>
</evidence>
<reference evidence="14" key="1">
    <citation type="submission" date="2023-03" db="EMBL/GenBank/DDBJ databases">
        <title>Chromosome-scale reference genome and RAD-based genetic map of yellow starthistle (Centaurea solstitialis) reveal putative structural variation and QTLs associated with invader traits.</title>
        <authorList>
            <person name="Reatini B."/>
            <person name="Cang F.A."/>
            <person name="Jiang Q."/>
            <person name="Mckibben M.T.W."/>
            <person name="Barker M.S."/>
            <person name="Rieseberg L.H."/>
            <person name="Dlugosch K.M."/>
        </authorList>
    </citation>
    <scope>NUCLEOTIDE SEQUENCE</scope>
    <source>
        <strain evidence="14">CAN-66</strain>
        <tissue evidence="14">Leaf</tissue>
    </source>
</reference>
<evidence type="ECO:0000256" key="6">
    <source>
        <dbReference type="ARBA" id="ARBA00022692"/>
    </source>
</evidence>
<evidence type="ECO:0000313" key="14">
    <source>
        <dbReference type="EMBL" id="KAJ9555956.1"/>
    </source>
</evidence>
<dbReference type="GO" id="GO:0006952">
    <property type="term" value="P:defense response"/>
    <property type="evidence" value="ECO:0007669"/>
    <property type="project" value="UniProtKB-ARBA"/>
</dbReference>
<keyword evidence="4" id="KW-1003">Cell membrane</keyword>
<dbReference type="FunFam" id="3.80.10.10:FF:001678">
    <property type="entry name" value="Calmodulin-binding receptor kinase CaMRLK"/>
    <property type="match status" value="1"/>
</dbReference>
<dbReference type="GO" id="GO:0005886">
    <property type="term" value="C:plasma membrane"/>
    <property type="evidence" value="ECO:0007669"/>
    <property type="project" value="UniProtKB-SubCell"/>
</dbReference>
<evidence type="ECO:0000256" key="5">
    <source>
        <dbReference type="ARBA" id="ARBA00022614"/>
    </source>
</evidence>